<keyword evidence="8" id="KW-1185">Reference proteome</keyword>
<dbReference type="Pfam" id="PF07727">
    <property type="entry name" value="RVT_2"/>
    <property type="match status" value="2"/>
</dbReference>
<dbReference type="PANTHER" id="PTHR42648">
    <property type="entry name" value="TRANSPOSASE, PUTATIVE-RELATED"/>
    <property type="match status" value="1"/>
</dbReference>
<dbReference type="Pfam" id="PF14223">
    <property type="entry name" value="Retrotran_gag_2"/>
    <property type="match status" value="1"/>
</dbReference>
<dbReference type="InterPro" id="IPR001584">
    <property type="entry name" value="Integrase_cat-core"/>
</dbReference>
<dbReference type="GO" id="GO:0015074">
    <property type="term" value="P:DNA integration"/>
    <property type="evidence" value="ECO:0007669"/>
    <property type="project" value="InterPro"/>
</dbReference>
<dbReference type="PROSITE" id="PS50994">
    <property type="entry name" value="INTEGRASE"/>
    <property type="match status" value="1"/>
</dbReference>
<dbReference type="InterPro" id="IPR057670">
    <property type="entry name" value="SH3_retrovirus"/>
</dbReference>
<dbReference type="InterPro" id="IPR012337">
    <property type="entry name" value="RNaseH-like_sf"/>
</dbReference>
<dbReference type="SUPFAM" id="SSF53098">
    <property type="entry name" value="Ribonuclease H-like"/>
    <property type="match status" value="1"/>
</dbReference>
<dbReference type="Pfam" id="PF00665">
    <property type="entry name" value="rve"/>
    <property type="match status" value="1"/>
</dbReference>
<name>A0A8J6CTJ0_9ROSI</name>
<dbReference type="InterPro" id="IPR025724">
    <property type="entry name" value="GAG-pre-integrase_dom"/>
</dbReference>
<dbReference type="Pfam" id="PF13976">
    <property type="entry name" value="gag_pre-integrs"/>
    <property type="match status" value="1"/>
</dbReference>
<dbReference type="InterPro" id="IPR043502">
    <property type="entry name" value="DNA/RNA_pol_sf"/>
</dbReference>
<evidence type="ECO:0000259" key="6">
    <source>
        <dbReference type="PROSITE" id="PS50994"/>
    </source>
</evidence>
<reference evidence="7 8" key="1">
    <citation type="journal article" date="2021" name="bioRxiv">
        <title>The Gossypium anomalum genome as a resource for cotton improvement and evolutionary analysis of hybrid incompatibility.</title>
        <authorList>
            <person name="Grover C.E."/>
            <person name="Yuan D."/>
            <person name="Arick M.A."/>
            <person name="Miller E.R."/>
            <person name="Hu G."/>
            <person name="Peterson D.G."/>
            <person name="Wendel J.F."/>
            <person name="Udall J.A."/>
        </authorList>
    </citation>
    <scope>NUCLEOTIDE SEQUENCE [LARGE SCALE GENOMIC DNA]</scope>
    <source>
        <strain evidence="7">JFW-Udall</strain>
        <tissue evidence="7">Leaf</tissue>
    </source>
</reference>
<proteinExistence type="predicted"/>
<dbReference type="InterPro" id="IPR013103">
    <property type="entry name" value="RVT_2"/>
</dbReference>
<feature type="domain" description="Integrase catalytic" evidence="6">
    <location>
        <begin position="319"/>
        <end position="495"/>
    </location>
</feature>
<evidence type="ECO:0000256" key="3">
    <source>
        <dbReference type="ARBA" id="ARBA00022750"/>
    </source>
</evidence>
<dbReference type="EMBL" id="JAHUZN010000011">
    <property type="protein sequence ID" value="KAG8479423.1"/>
    <property type="molecule type" value="Genomic_DNA"/>
</dbReference>
<sequence>MKESETVKQYADRIMATVNNIRLLGDDFSDQRVVEKVITTLPEKYESKISSLEDSRDLSTIPLTDLINALYAQEQRRANRMEEYSERAFQAKGREGSNSSPTSKKTNHLEKYCWYKPDVQCRGCKQLGHIEKVCKNKPKPQLHHQNQAQTAEDVEAQEESMFKELDTTFVTKVRIENSELIEAKGKGKAVIGTKSGNKTISEVLYVPNIDQNLLSVGQLLEKGYSLFPEDKVCVIKDAVDQVLVTVAMSDQSFTLDVNQLEPKTHVAQADKSSLWHRKLGHVNYKSLGLLHKMSLVEDMSCIEPKKDVCEVCQLGKQTRLPFPANKAWRAQERLQLVHTNICGPMKTTSPNGNRYFALFINDCTRFCWVTFLKQKSDVADFFCKFKALAENQANCKLKCLRSDNGTEYVSQRFQKKCDDAGILHQLTTIYTPQQNGACERKNRTVLDMAKCLLFEAKMPNNFWAEAVNTSVYLLNRLPTNAVKGKTPFEAWFGQKPIMSHLRVFGCLCYALVPAEKKTKLEKRSIPGVFVGYSSVKKGYRIFDPLTKKIIVSRDVKFNEEGYWKWDGTNASLLEEDQNSPDLQPTEIEAEAEDDYDDAPIRGTRILADIYERCAMTLVEPSCYAEAVKDKCWQEAMEAELKMIQKNDTWELVNRPENRKVIGVKWVFRTKTNSDGSLKKHKARLVVKGYSQQQGVDFFETFAPVARLDTIRLLFTLAAQKQWKPEGFEVSGEEHKVYRLKKALYGLKQAPRAWYDRIDAYLSRLGFTKSISEPTLYVKNDENETLLIVSLYVDDLLVTGSKDELIEDFKKQMQDIFEMTDLGLMTYFLGMEVNQGEQGIFISQQAFALKVLSKFCMSKCKPASTPVALGEKLSSTSEHDQVDERGYRSLVGCLLYLTATRSDILYAIGLLSRFMHCCNVAHFKAAKRVLRYVKGTLNFGVKFGRSKELKLVGYSDSDWAGSVDDMKSTSGYFFSLGSSVFSWSSKKQQIVAQSTAEAEYIAAATAVNQAIWLRKLLDDLNARQMEATEIKVDNQSAVAIAKNPVFHGKTKHFKIRYHFVREAELAKEICFVHCCSRDQLADVLTKPLAAERFECLRKEIRVCCLVAKEDCSKVATTAATCMLPCNHARACK</sequence>
<dbReference type="GO" id="GO:0004190">
    <property type="term" value="F:aspartic-type endopeptidase activity"/>
    <property type="evidence" value="ECO:0007669"/>
    <property type="project" value="UniProtKB-KW"/>
</dbReference>
<evidence type="ECO:0000313" key="7">
    <source>
        <dbReference type="EMBL" id="KAG8479423.1"/>
    </source>
</evidence>
<evidence type="ECO:0000313" key="8">
    <source>
        <dbReference type="Proteomes" id="UP000701853"/>
    </source>
</evidence>
<keyword evidence="3" id="KW-0064">Aspartyl protease</keyword>
<evidence type="ECO:0000256" key="1">
    <source>
        <dbReference type="ARBA" id="ARBA00022670"/>
    </source>
</evidence>
<dbReference type="InterPro" id="IPR054722">
    <property type="entry name" value="PolX-like_BBD"/>
</dbReference>
<dbReference type="CDD" id="cd09272">
    <property type="entry name" value="RNase_HI_RT_Ty1"/>
    <property type="match status" value="1"/>
</dbReference>
<dbReference type="OrthoDB" id="547913at2759"/>
<dbReference type="GO" id="GO:0046872">
    <property type="term" value="F:metal ion binding"/>
    <property type="evidence" value="ECO:0007669"/>
    <property type="project" value="UniProtKB-KW"/>
</dbReference>
<dbReference type="SUPFAM" id="SSF56672">
    <property type="entry name" value="DNA/RNA polymerases"/>
    <property type="match status" value="1"/>
</dbReference>
<dbReference type="GO" id="GO:0006508">
    <property type="term" value="P:proteolysis"/>
    <property type="evidence" value="ECO:0007669"/>
    <property type="project" value="UniProtKB-KW"/>
</dbReference>
<accession>A0A8J6CTJ0</accession>
<protein>
    <recommendedName>
        <fullName evidence="6">Integrase catalytic domain-containing protein</fullName>
    </recommendedName>
</protein>
<keyword evidence="2" id="KW-0479">Metal-binding</keyword>
<evidence type="ECO:0000256" key="4">
    <source>
        <dbReference type="ARBA" id="ARBA00022801"/>
    </source>
</evidence>
<evidence type="ECO:0000256" key="5">
    <source>
        <dbReference type="SAM" id="MobiDB-lite"/>
    </source>
</evidence>
<dbReference type="InterPro" id="IPR039537">
    <property type="entry name" value="Retrotran_Ty1/copia-like"/>
</dbReference>
<dbReference type="Pfam" id="PF25597">
    <property type="entry name" value="SH3_retrovirus"/>
    <property type="match status" value="1"/>
</dbReference>
<dbReference type="Pfam" id="PF22936">
    <property type="entry name" value="Pol_BBD"/>
    <property type="match status" value="1"/>
</dbReference>
<dbReference type="InterPro" id="IPR036397">
    <property type="entry name" value="RNaseH_sf"/>
</dbReference>
<dbReference type="AlphaFoldDB" id="A0A8J6CTJ0"/>
<dbReference type="Proteomes" id="UP000701853">
    <property type="component" value="Chromosome 11"/>
</dbReference>
<keyword evidence="4" id="KW-0378">Hydrolase</keyword>
<dbReference type="GO" id="GO:0003676">
    <property type="term" value="F:nucleic acid binding"/>
    <property type="evidence" value="ECO:0007669"/>
    <property type="project" value="InterPro"/>
</dbReference>
<gene>
    <name evidence="7" type="ORF">CXB51_029706</name>
</gene>
<organism evidence="7 8">
    <name type="scientific">Gossypium anomalum</name>
    <dbReference type="NCBI Taxonomy" id="47600"/>
    <lineage>
        <taxon>Eukaryota</taxon>
        <taxon>Viridiplantae</taxon>
        <taxon>Streptophyta</taxon>
        <taxon>Embryophyta</taxon>
        <taxon>Tracheophyta</taxon>
        <taxon>Spermatophyta</taxon>
        <taxon>Magnoliopsida</taxon>
        <taxon>eudicotyledons</taxon>
        <taxon>Gunneridae</taxon>
        <taxon>Pentapetalae</taxon>
        <taxon>rosids</taxon>
        <taxon>malvids</taxon>
        <taxon>Malvales</taxon>
        <taxon>Malvaceae</taxon>
        <taxon>Malvoideae</taxon>
        <taxon>Gossypium</taxon>
    </lineage>
</organism>
<dbReference type="PANTHER" id="PTHR42648:SF18">
    <property type="entry name" value="RETROTRANSPOSON, UNCLASSIFIED-LIKE PROTEIN"/>
    <property type="match status" value="1"/>
</dbReference>
<comment type="caution">
    <text evidence="7">The sequence shown here is derived from an EMBL/GenBank/DDBJ whole genome shotgun (WGS) entry which is preliminary data.</text>
</comment>
<dbReference type="Gene3D" id="3.30.420.10">
    <property type="entry name" value="Ribonuclease H-like superfamily/Ribonuclease H"/>
    <property type="match status" value="1"/>
</dbReference>
<feature type="region of interest" description="Disordered" evidence="5">
    <location>
        <begin position="81"/>
        <end position="106"/>
    </location>
</feature>
<evidence type="ECO:0000256" key="2">
    <source>
        <dbReference type="ARBA" id="ARBA00022723"/>
    </source>
</evidence>
<keyword evidence="1" id="KW-0645">Protease</keyword>